<dbReference type="AlphaFoldDB" id="A0A9W9CCZ3"/>
<evidence type="ECO:0000256" key="1">
    <source>
        <dbReference type="ARBA" id="ARBA00023002"/>
    </source>
</evidence>
<dbReference type="GeneID" id="80907457"/>
<evidence type="ECO:0000313" key="3">
    <source>
        <dbReference type="EMBL" id="KAJ4355902.1"/>
    </source>
</evidence>
<dbReference type="InterPro" id="IPR050523">
    <property type="entry name" value="AKR_Detox_Biosynth"/>
</dbReference>
<dbReference type="SUPFAM" id="SSF51430">
    <property type="entry name" value="NAD(P)-linked oxidoreductase"/>
    <property type="match status" value="1"/>
</dbReference>
<dbReference type="PROSITE" id="PS00062">
    <property type="entry name" value="ALDOKETO_REDUCTASE_2"/>
    <property type="match status" value="1"/>
</dbReference>
<dbReference type="GO" id="GO:0016491">
    <property type="term" value="F:oxidoreductase activity"/>
    <property type="evidence" value="ECO:0007669"/>
    <property type="project" value="UniProtKB-KW"/>
</dbReference>
<evidence type="ECO:0000313" key="4">
    <source>
        <dbReference type="Proteomes" id="UP001140513"/>
    </source>
</evidence>
<dbReference type="RefSeq" id="XP_056073028.1">
    <property type="nucleotide sequence ID" value="XM_056212720.1"/>
</dbReference>
<dbReference type="PANTHER" id="PTHR43364">
    <property type="entry name" value="NADH-SPECIFIC METHYLGLYOXAL REDUCTASE-RELATED"/>
    <property type="match status" value="1"/>
</dbReference>
<dbReference type="PANTHER" id="PTHR43364:SF4">
    <property type="entry name" value="NAD(P)-LINKED OXIDOREDUCTASE SUPERFAMILY PROTEIN"/>
    <property type="match status" value="1"/>
</dbReference>
<dbReference type="CDD" id="cd19075">
    <property type="entry name" value="AKR_AKR7A1-5"/>
    <property type="match status" value="1"/>
</dbReference>
<dbReference type="InterPro" id="IPR036812">
    <property type="entry name" value="NAD(P)_OxRdtase_dom_sf"/>
</dbReference>
<gene>
    <name evidence="3" type="ORF">N0V89_003927</name>
</gene>
<keyword evidence="1" id="KW-0560">Oxidoreductase</keyword>
<dbReference type="InterPro" id="IPR018170">
    <property type="entry name" value="Aldo/ket_reductase_CS"/>
</dbReference>
<dbReference type="Pfam" id="PF00248">
    <property type="entry name" value="Aldo_ket_red"/>
    <property type="match status" value="1"/>
</dbReference>
<dbReference type="Gene3D" id="3.20.20.100">
    <property type="entry name" value="NADP-dependent oxidoreductase domain"/>
    <property type="match status" value="1"/>
</dbReference>
<accession>A0A9W9CCZ3</accession>
<name>A0A9W9CCZ3_9PLEO</name>
<organism evidence="3 4">
    <name type="scientific">Didymosphaeria variabile</name>
    <dbReference type="NCBI Taxonomy" id="1932322"/>
    <lineage>
        <taxon>Eukaryota</taxon>
        <taxon>Fungi</taxon>
        <taxon>Dikarya</taxon>
        <taxon>Ascomycota</taxon>
        <taxon>Pezizomycotina</taxon>
        <taxon>Dothideomycetes</taxon>
        <taxon>Pleosporomycetidae</taxon>
        <taxon>Pleosporales</taxon>
        <taxon>Massarineae</taxon>
        <taxon>Didymosphaeriaceae</taxon>
        <taxon>Didymosphaeria</taxon>
    </lineage>
</organism>
<dbReference type="InterPro" id="IPR023210">
    <property type="entry name" value="NADP_OxRdtase_dom"/>
</dbReference>
<evidence type="ECO:0000259" key="2">
    <source>
        <dbReference type="Pfam" id="PF00248"/>
    </source>
</evidence>
<dbReference type="InterPro" id="IPR020471">
    <property type="entry name" value="AKR"/>
</dbReference>
<sequence length="331" mass="37312">MASSTPNRLILGLMTIGPDAQLGARITSLNTYKQCLDYLSKKGYHELDTAGQYVGGQQEAFTRDAGFRERGFQIASKVYPVQPGDHEPEKLRAKWLQSLEKLGVDSTDIMYLHAPDRATPFEKTLECVDQLYQEGRFKQLGLSNYAAWEVAEIVGICERRGFVKPSIYQGMYNAITRALESELLPCLRKFNIDLVIYNPLVAGLFSGKYSTLDKEAAPTEGRFSDKQNYGKMYRDRYFKESVIDALGLVEPVAQGHNIPLIEVALRWCVHHSKLKMRSQGGNDGIILGISSYEQLEQNIEACEKGPLPQTVVDVLDKAWERTRGDAATYWR</sequence>
<dbReference type="EMBL" id="JAPEUX010000003">
    <property type="protein sequence ID" value="KAJ4355902.1"/>
    <property type="molecule type" value="Genomic_DNA"/>
</dbReference>
<comment type="caution">
    <text evidence="3">The sequence shown here is derived from an EMBL/GenBank/DDBJ whole genome shotgun (WGS) entry which is preliminary data.</text>
</comment>
<keyword evidence="4" id="KW-1185">Reference proteome</keyword>
<dbReference type="Proteomes" id="UP001140513">
    <property type="component" value="Unassembled WGS sequence"/>
</dbReference>
<reference evidence="3" key="1">
    <citation type="submission" date="2022-10" db="EMBL/GenBank/DDBJ databases">
        <title>Tapping the CABI collections for fungal endophytes: first genome assemblies for Collariella, Neodidymelliopsis, Ascochyta clinopodiicola, Didymella pomorum, Didymosphaeria variabile, Neocosmospora piperis and Neocucurbitaria cava.</title>
        <authorList>
            <person name="Hill R."/>
        </authorList>
    </citation>
    <scope>NUCLEOTIDE SEQUENCE</scope>
    <source>
        <strain evidence="3">IMI 356815</strain>
    </source>
</reference>
<feature type="domain" description="NADP-dependent oxidoreductase" evidence="2">
    <location>
        <begin position="8"/>
        <end position="319"/>
    </location>
</feature>
<dbReference type="OrthoDB" id="2310150at2759"/>
<dbReference type="PRINTS" id="PR00069">
    <property type="entry name" value="ALDKETRDTASE"/>
</dbReference>
<proteinExistence type="predicted"/>
<protein>
    <recommendedName>
        <fullName evidence="2">NADP-dependent oxidoreductase domain-containing protein</fullName>
    </recommendedName>
</protein>